<evidence type="ECO:0000313" key="10">
    <source>
        <dbReference type="EMBL" id="CUN80524.1"/>
    </source>
</evidence>
<dbReference type="PANTHER" id="PTHR40074:SF2">
    <property type="entry name" value="O-ACETYLTRANSFERASE WECH"/>
    <property type="match status" value="1"/>
</dbReference>
<proteinExistence type="inferred from homology"/>
<evidence type="ECO:0000256" key="3">
    <source>
        <dbReference type="ARBA" id="ARBA00022475"/>
    </source>
</evidence>
<feature type="transmembrane region" description="Helical" evidence="7">
    <location>
        <begin position="165"/>
        <end position="183"/>
    </location>
</feature>
<dbReference type="EMBL" id="QSFX01000001">
    <property type="protein sequence ID" value="RHA91734.1"/>
    <property type="molecule type" value="Genomic_DNA"/>
</dbReference>
<keyword evidence="9" id="KW-0012">Acyltransferase</keyword>
<feature type="transmembrane region" description="Helical" evidence="7">
    <location>
        <begin position="55"/>
        <end position="78"/>
    </location>
</feature>
<dbReference type="GO" id="GO:0005886">
    <property type="term" value="C:plasma membrane"/>
    <property type="evidence" value="ECO:0007669"/>
    <property type="project" value="UniProtKB-SubCell"/>
</dbReference>
<dbReference type="Proteomes" id="UP000095395">
    <property type="component" value="Unassembled WGS sequence"/>
</dbReference>
<dbReference type="AlphaFoldDB" id="A0A0M6WDN0"/>
<keyword evidence="5 7" id="KW-1133">Transmembrane helix</keyword>
<dbReference type="OrthoDB" id="1889864at2"/>
<dbReference type="Proteomes" id="UP000283492">
    <property type="component" value="Unassembled WGS sequence"/>
</dbReference>
<dbReference type="EMBL" id="QSKW01000004">
    <property type="protein sequence ID" value="RHE99412.1"/>
    <property type="molecule type" value="Genomic_DNA"/>
</dbReference>
<protein>
    <submittedName>
        <fullName evidence="9 11">Acyltransferase</fullName>
    </submittedName>
    <submittedName>
        <fullName evidence="10">Uncharacterized protein conserved in bacteria</fullName>
    </submittedName>
</protein>
<name>A0A0M6WDN0_9FIRM</name>
<evidence type="ECO:0000256" key="5">
    <source>
        <dbReference type="ARBA" id="ARBA00022989"/>
    </source>
</evidence>
<feature type="transmembrane region" description="Helical" evidence="7">
    <location>
        <begin position="22"/>
        <end position="43"/>
    </location>
</feature>
<reference evidence="13" key="2">
    <citation type="submission" date="2015-05" db="EMBL/GenBank/DDBJ databases">
        <authorList>
            <consortium name="Pathogen Informatics"/>
        </authorList>
    </citation>
    <scope>NUCLEOTIDE SEQUENCE [LARGE SCALE GENOMIC DNA]</scope>
    <source>
        <strain evidence="10 14">2789STDY5608835</strain>
        <strain evidence="13">L1-83</strain>
    </source>
</reference>
<evidence type="ECO:0000313" key="12">
    <source>
        <dbReference type="EMBL" id="RHE99412.1"/>
    </source>
</evidence>
<evidence type="ECO:0000313" key="11">
    <source>
        <dbReference type="EMBL" id="RHA91734.1"/>
    </source>
</evidence>
<feature type="transmembrane region" description="Helical" evidence="7">
    <location>
        <begin position="248"/>
        <end position="267"/>
    </location>
</feature>
<evidence type="ECO:0000256" key="2">
    <source>
        <dbReference type="ARBA" id="ARBA00007400"/>
    </source>
</evidence>
<evidence type="ECO:0000313" key="13">
    <source>
        <dbReference type="Proteomes" id="UP000049828"/>
    </source>
</evidence>
<evidence type="ECO:0000256" key="1">
    <source>
        <dbReference type="ARBA" id="ARBA00004651"/>
    </source>
</evidence>
<comment type="subcellular location">
    <subcellularLocation>
        <location evidence="1">Cell membrane</location>
        <topology evidence="1">Multi-pass membrane protein</topology>
    </subcellularLocation>
</comment>
<evidence type="ECO:0000256" key="6">
    <source>
        <dbReference type="ARBA" id="ARBA00023136"/>
    </source>
</evidence>
<keyword evidence="4 7" id="KW-0812">Transmembrane</keyword>
<evidence type="ECO:0000259" key="8">
    <source>
        <dbReference type="Pfam" id="PF01757"/>
    </source>
</evidence>
<reference evidence="9" key="1">
    <citation type="submission" date="2015-05" db="EMBL/GenBank/DDBJ databases">
        <authorList>
            <person name="Wang D.B."/>
            <person name="Wang M."/>
        </authorList>
    </citation>
    <scope>NUCLEOTIDE SEQUENCE [LARGE SCALE GENOMIC DNA]</scope>
    <source>
        <strain evidence="9">L1-83</strain>
    </source>
</reference>
<dbReference type="GO" id="GO:0009246">
    <property type="term" value="P:enterobacterial common antigen biosynthetic process"/>
    <property type="evidence" value="ECO:0007669"/>
    <property type="project" value="TreeGrafter"/>
</dbReference>
<feature type="transmembrane region" description="Helical" evidence="7">
    <location>
        <begin position="99"/>
        <end position="117"/>
    </location>
</feature>
<dbReference type="InterPro" id="IPR002656">
    <property type="entry name" value="Acyl_transf_3_dom"/>
</dbReference>
<dbReference type="Proteomes" id="UP000049828">
    <property type="component" value="Unassembled WGS sequence"/>
</dbReference>
<keyword evidence="9" id="KW-0808">Transferase</keyword>
<organism evidence="9 13">
    <name type="scientific">Roseburia inulinivorans</name>
    <dbReference type="NCBI Taxonomy" id="360807"/>
    <lineage>
        <taxon>Bacteria</taxon>
        <taxon>Bacillati</taxon>
        <taxon>Bacillota</taxon>
        <taxon>Clostridia</taxon>
        <taxon>Lachnospirales</taxon>
        <taxon>Lachnospiraceae</taxon>
        <taxon>Roseburia</taxon>
    </lineage>
</organism>
<dbReference type="EMBL" id="CVRS01000016">
    <property type="protein sequence ID" value="CRL33509.1"/>
    <property type="molecule type" value="Genomic_DNA"/>
</dbReference>
<evidence type="ECO:0000313" key="14">
    <source>
        <dbReference type="Proteomes" id="UP000095395"/>
    </source>
</evidence>
<feature type="transmembrane region" description="Helical" evidence="7">
    <location>
        <begin position="311"/>
        <end position="334"/>
    </location>
</feature>
<dbReference type="PANTHER" id="PTHR40074">
    <property type="entry name" value="O-ACETYLTRANSFERASE WECH"/>
    <property type="match status" value="1"/>
</dbReference>
<keyword evidence="3" id="KW-1003">Cell membrane</keyword>
<evidence type="ECO:0000256" key="4">
    <source>
        <dbReference type="ARBA" id="ARBA00022692"/>
    </source>
</evidence>
<dbReference type="RefSeq" id="WP_055039164.1">
    <property type="nucleotide sequence ID" value="NZ_CABJFX010000001.1"/>
</dbReference>
<feature type="domain" description="Acyltransferase 3" evidence="8">
    <location>
        <begin position="17"/>
        <end position="333"/>
    </location>
</feature>
<evidence type="ECO:0000313" key="16">
    <source>
        <dbReference type="Proteomes" id="UP000286271"/>
    </source>
</evidence>
<accession>A0A0M6WDN0</accession>
<keyword evidence="13" id="KW-1185">Reference proteome</keyword>
<dbReference type="GO" id="GO:0016413">
    <property type="term" value="F:O-acetyltransferase activity"/>
    <property type="evidence" value="ECO:0007669"/>
    <property type="project" value="TreeGrafter"/>
</dbReference>
<evidence type="ECO:0000256" key="7">
    <source>
        <dbReference type="SAM" id="Phobius"/>
    </source>
</evidence>
<feature type="transmembrane region" description="Helical" evidence="7">
    <location>
        <begin position="279"/>
        <end position="299"/>
    </location>
</feature>
<evidence type="ECO:0000313" key="9">
    <source>
        <dbReference type="EMBL" id="CRL33509.1"/>
    </source>
</evidence>
<dbReference type="Proteomes" id="UP000286271">
    <property type="component" value="Unassembled WGS sequence"/>
</dbReference>
<feature type="transmembrane region" description="Helical" evidence="7">
    <location>
        <begin position="137"/>
        <end position="158"/>
    </location>
</feature>
<feature type="transmembrane region" description="Helical" evidence="7">
    <location>
        <begin position="189"/>
        <end position="209"/>
    </location>
</feature>
<sequence length="353" mass="40771">MGRDHTGTFTEKIKRQVYLDKLRVLATVLVIAVHTVSLGSTLVPERSAVWYGFEISNYLFLCCNLLFIMISGALLLPVKGEPAGQFYRKRFLKVLVPMVIYYILYVCAKEGFVWLRPDHWGAMLKRILLGAPEEAPHFWLIYVIIWLYVLTPFFRYVVQHIPDSVLSGLVAVILIFQILGTYWDTLYYNSIVSGILGSFAGVFILGYYLTREQGRRKYFFYGAGILSVCLAVRHIFSGAQYHRYLFNNAPLMVFYTMAVFLFVKQIYVKAETEHFFTKLISRYSFGILLIHWGVLHYLVKQIFHVSPTDFGVIGGSLLMIVLTLFFSLIGAMVLDRTLIHWCLLLIAWIEKKF</sequence>
<keyword evidence="6 7" id="KW-0472">Membrane</keyword>
<dbReference type="STRING" id="360807.ERS852392_01408"/>
<evidence type="ECO:0000313" key="15">
    <source>
        <dbReference type="Proteomes" id="UP000283492"/>
    </source>
</evidence>
<reference evidence="15 16" key="3">
    <citation type="submission" date="2018-08" db="EMBL/GenBank/DDBJ databases">
        <title>A genome reference for cultivated species of the human gut microbiota.</title>
        <authorList>
            <person name="Zou Y."/>
            <person name="Xue W."/>
            <person name="Luo G."/>
        </authorList>
    </citation>
    <scope>NUCLEOTIDE SEQUENCE [LARGE SCALE GENOMIC DNA]</scope>
    <source>
        <strain evidence="12 16">AM27-11</strain>
        <strain evidence="11 15">AM42-1AC</strain>
    </source>
</reference>
<gene>
    <name evidence="12" type="ORF">DW707_04520</name>
    <name evidence="11" type="ORF">DW914_00640</name>
    <name evidence="10" type="ORF">ERS852392_01408</name>
    <name evidence="9" type="ORF">RIL183_02291</name>
</gene>
<dbReference type="Pfam" id="PF01757">
    <property type="entry name" value="Acyl_transf_3"/>
    <property type="match status" value="1"/>
</dbReference>
<dbReference type="EMBL" id="CYYR01000008">
    <property type="protein sequence ID" value="CUN80524.1"/>
    <property type="molecule type" value="Genomic_DNA"/>
</dbReference>
<comment type="similarity">
    <text evidence="2">Belongs to the acyltransferase 3 family.</text>
</comment>
<feature type="transmembrane region" description="Helical" evidence="7">
    <location>
        <begin position="218"/>
        <end position="236"/>
    </location>
</feature>